<sequence>MSQRVQEWERKRLGNPQRQNRMNQLSYAVGGSYPPEDNARIGPKFKGKPDRAPLVGILASETLELVCTDFLKVDSAQNGTQYILIVSDHFTRFAMAVPTRNMLAKATAEVLLTFVRNFVIPKRLHADQGAYFESKVIRALCQLLGVEESRTTPFHPMGNGSCERMNQTLISMLGTLPLSIQRTPVFVVEPVNGGRKRTLHRNLFLPVESVREDRPDVSPDNVATRKALPSAKTNRTPGSISAMPLQVLPEDEVKGTTSELELEDDGESEFD</sequence>
<gene>
    <name evidence="3" type="ORF">RRG08_047003</name>
</gene>
<dbReference type="Pfam" id="PF00665">
    <property type="entry name" value="rve"/>
    <property type="match status" value="1"/>
</dbReference>
<dbReference type="Proteomes" id="UP001283361">
    <property type="component" value="Unassembled WGS sequence"/>
</dbReference>
<evidence type="ECO:0000313" key="3">
    <source>
        <dbReference type="EMBL" id="KAK3783211.1"/>
    </source>
</evidence>
<dbReference type="SUPFAM" id="SSF53098">
    <property type="entry name" value="Ribonuclease H-like"/>
    <property type="match status" value="1"/>
</dbReference>
<protein>
    <recommendedName>
        <fullName evidence="2">Integrase catalytic domain-containing protein</fullName>
    </recommendedName>
</protein>
<feature type="compositionally biased region" description="Basic and acidic residues" evidence="1">
    <location>
        <begin position="1"/>
        <end position="12"/>
    </location>
</feature>
<reference evidence="3" key="1">
    <citation type="journal article" date="2023" name="G3 (Bethesda)">
        <title>A reference genome for the long-term kleptoplast-retaining sea slug Elysia crispata morphotype clarki.</title>
        <authorList>
            <person name="Eastman K.E."/>
            <person name="Pendleton A.L."/>
            <person name="Shaikh M.A."/>
            <person name="Suttiyut T."/>
            <person name="Ogas R."/>
            <person name="Tomko P."/>
            <person name="Gavelis G."/>
            <person name="Widhalm J.R."/>
            <person name="Wisecaver J.H."/>
        </authorList>
    </citation>
    <scope>NUCLEOTIDE SEQUENCE</scope>
    <source>
        <strain evidence="3">ECLA1</strain>
    </source>
</reference>
<evidence type="ECO:0000313" key="4">
    <source>
        <dbReference type="Proteomes" id="UP001283361"/>
    </source>
</evidence>
<dbReference type="GO" id="GO:0003676">
    <property type="term" value="F:nucleic acid binding"/>
    <property type="evidence" value="ECO:0007669"/>
    <property type="project" value="InterPro"/>
</dbReference>
<dbReference type="PROSITE" id="PS50994">
    <property type="entry name" value="INTEGRASE"/>
    <property type="match status" value="1"/>
</dbReference>
<evidence type="ECO:0000256" key="1">
    <source>
        <dbReference type="SAM" id="MobiDB-lite"/>
    </source>
</evidence>
<dbReference type="InterPro" id="IPR001584">
    <property type="entry name" value="Integrase_cat-core"/>
</dbReference>
<dbReference type="InterPro" id="IPR036397">
    <property type="entry name" value="RNaseH_sf"/>
</dbReference>
<feature type="domain" description="Integrase catalytic" evidence="2">
    <location>
        <begin position="49"/>
        <end position="227"/>
    </location>
</feature>
<dbReference type="InterPro" id="IPR050951">
    <property type="entry name" value="Retrovirus_Pol_polyprotein"/>
</dbReference>
<dbReference type="AlphaFoldDB" id="A0AAE1DU68"/>
<dbReference type="PANTHER" id="PTHR37984:SF15">
    <property type="entry name" value="INTEGRASE CATALYTIC DOMAIN-CONTAINING PROTEIN"/>
    <property type="match status" value="1"/>
</dbReference>
<dbReference type="GO" id="GO:0015074">
    <property type="term" value="P:DNA integration"/>
    <property type="evidence" value="ECO:0007669"/>
    <property type="project" value="InterPro"/>
</dbReference>
<feature type="region of interest" description="Disordered" evidence="1">
    <location>
        <begin position="1"/>
        <end position="21"/>
    </location>
</feature>
<accession>A0AAE1DU68</accession>
<keyword evidence="4" id="KW-1185">Reference proteome</keyword>
<dbReference type="Gene3D" id="3.30.420.10">
    <property type="entry name" value="Ribonuclease H-like superfamily/Ribonuclease H"/>
    <property type="match status" value="1"/>
</dbReference>
<evidence type="ECO:0000259" key="2">
    <source>
        <dbReference type="PROSITE" id="PS50994"/>
    </source>
</evidence>
<feature type="compositionally biased region" description="Acidic residues" evidence="1">
    <location>
        <begin position="260"/>
        <end position="271"/>
    </location>
</feature>
<feature type="region of interest" description="Disordered" evidence="1">
    <location>
        <begin position="212"/>
        <end position="271"/>
    </location>
</feature>
<dbReference type="PANTHER" id="PTHR37984">
    <property type="entry name" value="PROTEIN CBG26694"/>
    <property type="match status" value="1"/>
</dbReference>
<dbReference type="InterPro" id="IPR012337">
    <property type="entry name" value="RNaseH-like_sf"/>
</dbReference>
<organism evidence="3 4">
    <name type="scientific">Elysia crispata</name>
    <name type="common">lettuce slug</name>
    <dbReference type="NCBI Taxonomy" id="231223"/>
    <lineage>
        <taxon>Eukaryota</taxon>
        <taxon>Metazoa</taxon>
        <taxon>Spiralia</taxon>
        <taxon>Lophotrochozoa</taxon>
        <taxon>Mollusca</taxon>
        <taxon>Gastropoda</taxon>
        <taxon>Heterobranchia</taxon>
        <taxon>Euthyneura</taxon>
        <taxon>Panpulmonata</taxon>
        <taxon>Sacoglossa</taxon>
        <taxon>Placobranchoidea</taxon>
        <taxon>Plakobranchidae</taxon>
        <taxon>Elysia</taxon>
    </lineage>
</organism>
<dbReference type="EMBL" id="JAWDGP010002436">
    <property type="protein sequence ID" value="KAK3783211.1"/>
    <property type="molecule type" value="Genomic_DNA"/>
</dbReference>
<comment type="caution">
    <text evidence="3">The sequence shown here is derived from an EMBL/GenBank/DDBJ whole genome shotgun (WGS) entry which is preliminary data.</text>
</comment>
<proteinExistence type="predicted"/>
<name>A0AAE1DU68_9GAST</name>